<dbReference type="Proteomes" id="UP001056164">
    <property type="component" value="Chromosome"/>
</dbReference>
<keyword evidence="1" id="KW-0812">Transmembrane</keyword>
<dbReference type="InterPro" id="IPR001478">
    <property type="entry name" value="PDZ"/>
</dbReference>
<evidence type="ECO:0000256" key="1">
    <source>
        <dbReference type="SAM" id="Phobius"/>
    </source>
</evidence>
<feature type="domain" description="PDZ" evidence="2">
    <location>
        <begin position="306"/>
        <end position="362"/>
    </location>
</feature>
<evidence type="ECO:0000313" key="3">
    <source>
        <dbReference type="EMBL" id="USS90066.1"/>
    </source>
</evidence>
<gene>
    <name evidence="3" type="ORF">M3M37_04210</name>
</gene>
<name>A0ABY5BU84_9LACO</name>
<dbReference type="InterPro" id="IPR041489">
    <property type="entry name" value="PDZ_6"/>
</dbReference>
<feature type="transmembrane region" description="Helical" evidence="1">
    <location>
        <begin position="78"/>
        <end position="94"/>
    </location>
</feature>
<feature type="transmembrane region" description="Helical" evidence="1">
    <location>
        <begin position="54"/>
        <end position="72"/>
    </location>
</feature>
<protein>
    <submittedName>
        <fullName evidence="3">PDZ domain-containing protein</fullName>
    </submittedName>
</protein>
<keyword evidence="4" id="KW-1185">Reference proteome</keyword>
<feature type="transmembrane region" description="Helical" evidence="1">
    <location>
        <begin position="139"/>
        <end position="156"/>
    </location>
</feature>
<sequence>MQQQLLFNVLFFFMMPAFWFGIGRTLVDHHLRVKRERSLYGSAINPKHTELRTFLWGTVGLGIVGSILSFAFGIEVSYAWIFSYEVIVALMLVIPGAMLPFAGMGILMVLILLLGNNFYTHILNGNFSLTLQNTMPVGMNFLELLTVMLILQYLFLKFNRKSVNSPVLSKNIRGNRVASYLFNKFTIFPLVFLVPGQLFVANSPFWPMFRLFGSKVSILVVPFLIGYRFKFVSDMSTDILKRLANATGWLAWLSLGLTIDAFLWKNLWFEMLSIVVLLLAYGMVLYHYHRVDKRASAKQVEQAVDGIRILAVKPNTPASKMNLQTGDLILEVNGQAVRNEEQLYRALQSSPTFCHLKIKNRNGQLELKDAAIYEGAPHEIGIVTFPEEQTGATK</sequence>
<dbReference type="InterPro" id="IPR036034">
    <property type="entry name" value="PDZ_sf"/>
</dbReference>
<dbReference type="RefSeq" id="WP_252794350.1">
    <property type="nucleotide sequence ID" value="NZ_CP097121.1"/>
</dbReference>
<dbReference type="PROSITE" id="PS50106">
    <property type="entry name" value="PDZ"/>
    <property type="match status" value="1"/>
</dbReference>
<dbReference type="SMART" id="SM00228">
    <property type="entry name" value="PDZ"/>
    <property type="match status" value="1"/>
</dbReference>
<dbReference type="EMBL" id="CP097121">
    <property type="protein sequence ID" value="USS90066.1"/>
    <property type="molecule type" value="Genomic_DNA"/>
</dbReference>
<feature type="transmembrane region" description="Helical" evidence="1">
    <location>
        <begin position="243"/>
        <end position="262"/>
    </location>
</feature>
<keyword evidence="1" id="KW-1133">Transmembrane helix</keyword>
<keyword evidence="1" id="KW-0472">Membrane</keyword>
<feature type="transmembrane region" description="Helical" evidence="1">
    <location>
        <begin position="6"/>
        <end position="27"/>
    </location>
</feature>
<feature type="transmembrane region" description="Helical" evidence="1">
    <location>
        <begin position="212"/>
        <end position="231"/>
    </location>
</feature>
<dbReference type="SUPFAM" id="SSF50156">
    <property type="entry name" value="PDZ domain-like"/>
    <property type="match status" value="1"/>
</dbReference>
<feature type="transmembrane region" description="Helical" evidence="1">
    <location>
        <begin position="268"/>
        <end position="288"/>
    </location>
</feature>
<organism evidence="3 4">
    <name type="scientific">Fructilactobacillus carniphilus</name>
    <dbReference type="NCBI Taxonomy" id="2940297"/>
    <lineage>
        <taxon>Bacteria</taxon>
        <taxon>Bacillati</taxon>
        <taxon>Bacillota</taxon>
        <taxon>Bacilli</taxon>
        <taxon>Lactobacillales</taxon>
        <taxon>Lactobacillaceae</taxon>
        <taxon>Fructilactobacillus</taxon>
    </lineage>
</organism>
<proteinExistence type="predicted"/>
<dbReference type="Gene3D" id="2.30.42.10">
    <property type="match status" value="1"/>
</dbReference>
<reference evidence="3" key="1">
    <citation type="submission" date="2022-05" db="EMBL/GenBank/DDBJ databases">
        <authorList>
            <person name="Oliphant S.A."/>
            <person name="Watson-Haigh N.S."/>
            <person name="Sumby K.M."/>
            <person name="Gardner J.M."/>
            <person name="Jiranek V."/>
        </authorList>
    </citation>
    <scope>NUCLEOTIDE SEQUENCE</scope>
    <source>
        <strain evidence="3">KI4_A6</strain>
    </source>
</reference>
<evidence type="ECO:0000259" key="2">
    <source>
        <dbReference type="PROSITE" id="PS50106"/>
    </source>
</evidence>
<evidence type="ECO:0000313" key="4">
    <source>
        <dbReference type="Proteomes" id="UP001056164"/>
    </source>
</evidence>
<accession>A0ABY5BU84</accession>
<feature type="transmembrane region" description="Helical" evidence="1">
    <location>
        <begin position="177"/>
        <end position="200"/>
    </location>
</feature>
<dbReference type="Pfam" id="PF17820">
    <property type="entry name" value="PDZ_6"/>
    <property type="match status" value="1"/>
</dbReference>